<dbReference type="CDD" id="cd03706">
    <property type="entry name" value="mtEFTU_III"/>
    <property type="match status" value="1"/>
</dbReference>
<dbReference type="GO" id="GO:0005739">
    <property type="term" value="C:mitochondrion"/>
    <property type="evidence" value="ECO:0007669"/>
    <property type="project" value="UniProtKB-SubCell"/>
</dbReference>
<dbReference type="CDD" id="cd03697">
    <property type="entry name" value="EFTU_II"/>
    <property type="match status" value="1"/>
</dbReference>
<dbReference type="FunFam" id="2.40.30.10:FF:000001">
    <property type="entry name" value="Elongation factor Tu"/>
    <property type="match status" value="1"/>
</dbReference>
<dbReference type="PROSITE" id="PS51722">
    <property type="entry name" value="G_TR_2"/>
    <property type="match status" value="1"/>
</dbReference>
<evidence type="ECO:0000256" key="9">
    <source>
        <dbReference type="ARBA" id="ARBA00022842"/>
    </source>
</evidence>
<dbReference type="CDD" id="cd01884">
    <property type="entry name" value="EF_Tu"/>
    <property type="match status" value="1"/>
</dbReference>
<dbReference type="EMBL" id="CAJHNH020005724">
    <property type="protein sequence ID" value="CAG5132881.1"/>
    <property type="molecule type" value="Genomic_DNA"/>
</dbReference>
<dbReference type="SUPFAM" id="SSF50447">
    <property type="entry name" value="Translation proteins"/>
    <property type="match status" value="1"/>
</dbReference>
<dbReference type="InterPro" id="IPR004161">
    <property type="entry name" value="EFTu-like_2"/>
</dbReference>
<dbReference type="NCBIfam" id="NF009372">
    <property type="entry name" value="PRK12735.1"/>
    <property type="match status" value="1"/>
</dbReference>
<comment type="similarity">
    <text evidence="2 15">Belongs to the TRAFAC class translation factor GTPase superfamily. Classic translation factor GTPase family. EF-Tu/EF-1A subfamily.</text>
</comment>
<dbReference type="PANTHER" id="PTHR43721:SF36">
    <property type="entry name" value="ELONGATION FACTOR TU, MITOCHONDRIAL"/>
    <property type="match status" value="1"/>
</dbReference>
<dbReference type="GO" id="GO:0003746">
    <property type="term" value="F:translation elongation factor activity"/>
    <property type="evidence" value="ECO:0007669"/>
    <property type="project" value="UniProtKB-UniRule"/>
</dbReference>
<dbReference type="GO" id="GO:0003924">
    <property type="term" value="F:GTPase activity"/>
    <property type="evidence" value="ECO:0007669"/>
    <property type="project" value="UniProtKB-UniRule"/>
</dbReference>
<dbReference type="SUPFAM" id="SSF50465">
    <property type="entry name" value="EF-Tu/eEF-1alpha/eIF2-gamma C-terminal domain"/>
    <property type="match status" value="1"/>
</dbReference>
<comment type="function">
    <text evidence="15">This protein promotes the GTP-dependent binding of aminoacyl-tRNA to the A-site of ribosomes during protein biosynthesis.</text>
</comment>
<evidence type="ECO:0000256" key="4">
    <source>
        <dbReference type="ARBA" id="ARBA00022490"/>
    </source>
</evidence>
<protein>
    <recommendedName>
        <fullName evidence="15">Elongation factor Tu</fullName>
    </recommendedName>
</protein>
<dbReference type="InterPro" id="IPR004541">
    <property type="entry name" value="Transl_elong_EFTu/EF1A_bac/org"/>
</dbReference>
<dbReference type="PANTHER" id="PTHR43721">
    <property type="entry name" value="ELONGATION FACTOR TU-RELATED"/>
    <property type="match status" value="1"/>
</dbReference>
<dbReference type="FunFam" id="3.40.50.300:FF:000576">
    <property type="entry name" value="Elongation factor Tu"/>
    <property type="match status" value="1"/>
</dbReference>
<dbReference type="InterPro" id="IPR009000">
    <property type="entry name" value="Transl_B-barrel_sf"/>
</dbReference>
<dbReference type="NCBIfam" id="TIGR00485">
    <property type="entry name" value="EF-Tu"/>
    <property type="match status" value="1"/>
</dbReference>
<dbReference type="InterPro" id="IPR004160">
    <property type="entry name" value="Transl_elong_EFTu/EF1A_C"/>
</dbReference>
<keyword evidence="8" id="KW-0378">Hydrolase</keyword>
<comment type="catalytic activity">
    <reaction evidence="14">
        <text>GTP + H2O = GDP + phosphate + H(+)</text>
        <dbReference type="Rhea" id="RHEA:19669"/>
        <dbReference type="ChEBI" id="CHEBI:15377"/>
        <dbReference type="ChEBI" id="CHEBI:15378"/>
        <dbReference type="ChEBI" id="CHEBI:37565"/>
        <dbReference type="ChEBI" id="CHEBI:43474"/>
        <dbReference type="ChEBI" id="CHEBI:58189"/>
        <dbReference type="EC" id="3.6.5.3"/>
    </reaction>
    <physiologicalReaction direction="left-to-right" evidence="14">
        <dbReference type="Rhea" id="RHEA:19670"/>
    </physiologicalReaction>
</comment>
<comment type="caution">
    <text evidence="18">The sequence shown here is derived from an EMBL/GenBank/DDBJ whole genome shotgun (WGS) entry which is preliminary data.</text>
</comment>
<dbReference type="NCBIfam" id="NF009373">
    <property type="entry name" value="PRK12736.1"/>
    <property type="match status" value="1"/>
</dbReference>
<dbReference type="InterPro" id="IPR031157">
    <property type="entry name" value="G_TR_CS"/>
</dbReference>
<comment type="subunit">
    <text evidence="3">Monomer.</text>
</comment>
<evidence type="ECO:0000256" key="2">
    <source>
        <dbReference type="ARBA" id="ARBA00007249"/>
    </source>
</evidence>
<keyword evidence="9" id="KW-0460">Magnesium</keyword>
<proteinExistence type="inferred from homology"/>
<comment type="subcellular location">
    <subcellularLocation>
        <location evidence="1">Mitochondrion</location>
    </subcellularLocation>
</comment>
<evidence type="ECO:0000256" key="6">
    <source>
        <dbReference type="ARBA" id="ARBA00022741"/>
    </source>
</evidence>
<evidence type="ECO:0000256" key="14">
    <source>
        <dbReference type="ARBA" id="ARBA00051990"/>
    </source>
</evidence>
<dbReference type="Gene3D" id="3.40.50.300">
    <property type="entry name" value="P-loop containing nucleotide triphosphate hydrolases"/>
    <property type="match status" value="1"/>
</dbReference>
<dbReference type="InterPro" id="IPR000795">
    <property type="entry name" value="T_Tr_GTP-bd_dom"/>
</dbReference>
<feature type="region of interest" description="Disordered" evidence="16">
    <location>
        <begin position="442"/>
        <end position="469"/>
    </location>
</feature>
<evidence type="ECO:0000256" key="7">
    <source>
        <dbReference type="ARBA" id="ARBA00022768"/>
    </source>
</evidence>
<evidence type="ECO:0000256" key="13">
    <source>
        <dbReference type="ARBA" id="ARBA00023134"/>
    </source>
</evidence>
<dbReference type="SUPFAM" id="SSF52540">
    <property type="entry name" value="P-loop containing nucleoside triphosphate hydrolases"/>
    <property type="match status" value="1"/>
</dbReference>
<keyword evidence="12" id="KW-0496">Mitochondrion</keyword>
<evidence type="ECO:0000256" key="5">
    <source>
        <dbReference type="ARBA" id="ARBA00022723"/>
    </source>
</evidence>
<evidence type="ECO:0000256" key="10">
    <source>
        <dbReference type="ARBA" id="ARBA00022917"/>
    </source>
</evidence>
<dbReference type="GO" id="GO:0005525">
    <property type="term" value="F:GTP binding"/>
    <property type="evidence" value="ECO:0007669"/>
    <property type="project" value="UniProtKB-UniRule"/>
</dbReference>
<feature type="domain" description="Tr-type G" evidence="17">
    <location>
        <begin position="58"/>
        <end position="253"/>
    </location>
</feature>
<evidence type="ECO:0000256" key="12">
    <source>
        <dbReference type="ARBA" id="ARBA00023128"/>
    </source>
</evidence>
<evidence type="ECO:0000259" key="17">
    <source>
        <dbReference type="PROSITE" id="PS51722"/>
    </source>
</evidence>
<sequence>MATFLVRPLLESSMATAKSPLLLKSAKQFFCVQKLNFSIYSRLYAAPVAAKKVYTREKPHLNIGTIGHVDHGKTTLTAAITKVQAGQNKATFKDYADIDNAPEEKKRGITINAATVEYETDVRHYGHVDCPGHADYIKNMITGTTQMDGAILVVAATDGTMPQTREHLLLSKQIGIKRLVVFVNKADAADKEMQELVEMEVRELLNEFGYDGDHTPVIIGSALKALEGTDDELGVSKVKELLKAVDEYIETPVRELDRPFFMAIDGCFSIPGRGTVVSGKIERGVIKKGDEVEIMGFDKKWKTNVTGIEMFKKSLDRGEAGDQLGALVKGIKREELRRGLCMGKPGTMSMHNHFEAQVYLLSKDEGGRNKPVTKFCQAITFCNTWSQPALLEIPDKDLLMPGEDGKLVFNMYRKMVLEKNQRFTIRDGQVTMGYGVVSNILPNRDPEELDETRKKLKKERKAAEEEQQE</sequence>
<keyword evidence="19" id="KW-1185">Reference proteome</keyword>
<gene>
    <name evidence="18" type="ORF">CUNI_LOCUS18439</name>
</gene>
<keyword evidence="13 15" id="KW-0342">GTP-binding</keyword>
<accession>A0A8S4A382</accession>
<dbReference type="OrthoDB" id="2067at2759"/>
<dbReference type="GO" id="GO:0070125">
    <property type="term" value="P:mitochondrial translational elongation"/>
    <property type="evidence" value="ECO:0007669"/>
    <property type="project" value="TreeGrafter"/>
</dbReference>
<keyword evidence="4" id="KW-0963">Cytoplasm</keyword>
<dbReference type="Pfam" id="PF03144">
    <property type="entry name" value="GTP_EFTU_D2"/>
    <property type="match status" value="1"/>
</dbReference>
<dbReference type="AlphaFoldDB" id="A0A8S4A382"/>
<reference evidence="18" key="1">
    <citation type="submission" date="2021-04" db="EMBL/GenBank/DDBJ databases">
        <authorList>
            <consortium name="Molecular Ecology Group"/>
        </authorList>
    </citation>
    <scope>NUCLEOTIDE SEQUENCE</scope>
</reference>
<keyword evidence="10" id="KW-0648">Protein biosynthesis</keyword>
<dbReference type="PROSITE" id="PS00301">
    <property type="entry name" value="G_TR_1"/>
    <property type="match status" value="1"/>
</dbReference>
<dbReference type="Pfam" id="PF03143">
    <property type="entry name" value="GTP_EFTU_D3"/>
    <property type="match status" value="1"/>
</dbReference>
<keyword evidence="6 15" id="KW-0547">Nucleotide-binding</keyword>
<dbReference type="InterPro" id="IPR027417">
    <property type="entry name" value="P-loop_NTPase"/>
</dbReference>
<name>A0A8S4A382_9EUPU</name>
<dbReference type="InterPro" id="IPR050055">
    <property type="entry name" value="EF-Tu_GTPase"/>
</dbReference>
<keyword evidence="5" id="KW-0479">Metal-binding</keyword>
<evidence type="ECO:0000313" key="19">
    <source>
        <dbReference type="Proteomes" id="UP000678393"/>
    </source>
</evidence>
<evidence type="ECO:0000256" key="1">
    <source>
        <dbReference type="ARBA" id="ARBA00004173"/>
    </source>
</evidence>
<dbReference type="Gene3D" id="2.40.30.10">
    <property type="entry name" value="Translation factors"/>
    <property type="match status" value="2"/>
</dbReference>
<evidence type="ECO:0000256" key="16">
    <source>
        <dbReference type="SAM" id="MobiDB-lite"/>
    </source>
</evidence>
<dbReference type="Pfam" id="PF00009">
    <property type="entry name" value="GTP_EFTU"/>
    <property type="match status" value="1"/>
</dbReference>
<evidence type="ECO:0000256" key="3">
    <source>
        <dbReference type="ARBA" id="ARBA00011245"/>
    </source>
</evidence>
<dbReference type="Proteomes" id="UP000678393">
    <property type="component" value="Unassembled WGS sequence"/>
</dbReference>
<dbReference type="NCBIfam" id="NF000766">
    <property type="entry name" value="PRK00049.1"/>
    <property type="match status" value="1"/>
</dbReference>
<dbReference type="InterPro" id="IPR041709">
    <property type="entry name" value="EF-Tu_GTP-bd"/>
</dbReference>
<evidence type="ECO:0000256" key="8">
    <source>
        <dbReference type="ARBA" id="ARBA00022801"/>
    </source>
</evidence>
<evidence type="ECO:0000256" key="15">
    <source>
        <dbReference type="RuleBase" id="RU000325"/>
    </source>
</evidence>
<dbReference type="InterPro" id="IPR009001">
    <property type="entry name" value="Transl_elong_EF1A/Init_IF2_C"/>
</dbReference>
<evidence type="ECO:0000313" key="18">
    <source>
        <dbReference type="EMBL" id="CAG5132881.1"/>
    </source>
</evidence>
<organism evidence="18 19">
    <name type="scientific">Candidula unifasciata</name>
    <dbReference type="NCBI Taxonomy" id="100452"/>
    <lineage>
        <taxon>Eukaryota</taxon>
        <taxon>Metazoa</taxon>
        <taxon>Spiralia</taxon>
        <taxon>Lophotrochozoa</taxon>
        <taxon>Mollusca</taxon>
        <taxon>Gastropoda</taxon>
        <taxon>Heterobranchia</taxon>
        <taxon>Euthyneura</taxon>
        <taxon>Panpulmonata</taxon>
        <taxon>Eupulmonata</taxon>
        <taxon>Stylommatophora</taxon>
        <taxon>Helicina</taxon>
        <taxon>Helicoidea</taxon>
        <taxon>Geomitridae</taxon>
        <taxon>Candidula</taxon>
    </lineage>
</organism>
<dbReference type="GO" id="GO:0046872">
    <property type="term" value="F:metal ion binding"/>
    <property type="evidence" value="ECO:0007669"/>
    <property type="project" value="UniProtKB-KW"/>
</dbReference>
<dbReference type="InterPro" id="IPR033720">
    <property type="entry name" value="EFTU_2"/>
</dbReference>
<evidence type="ECO:0000256" key="11">
    <source>
        <dbReference type="ARBA" id="ARBA00022946"/>
    </source>
</evidence>
<dbReference type="PRINTS" id="PR00315">
    <property type="entry name" value="ELONGATNFCT"/>
</dbReference>
<keyword evidence="11" id="KW-0809">Transit peptide</keyword>
<keyword evidence="7 15" id="KW-0251">Elongation factor</keyword>